<dbReference type="InterPro" id="IPR036859">
    <property type="entry name" value="CAP-Gly_dom_sf"/>
</dbReference>
<dbReference type="SUPFAM" id="SSF54637">
    <property type="entry name" value="Thioesterase/thiol ester dehydrase-isomerase"/>
    <property type="match status" value="2"/>
</dbReference>
<proteinExistence type="predicted"/>
<dbReference type="InterPro" id="IPR054357">
    <property type="entry name" value="MFE-2_N"/>
</dbReference>
<dbReference type="Pfam" id="PF01302">
    <property type="entry name" value="CAP_GLY"/>
    <property type="match status" value="1"/>
</dbReference>
<sequence length="668" mass="73335">MSGPGVGFEYPRQKVSWLQRDLLLFANSIGAKADELHLLYGDTQEVIDFYASSKATKIPGVPEFDYRRVVDGQRKMEFIKPLPTTSAGRNFETRTKVVGVYDKGKPGTVLDVETELVDVDTDDVYTRIHSSSFFIGQGNWDGPKGPATVSFPPPKDRQPDAVVAHQTTAESALLYRLNGDYNPLHATPEPGSKMGFGGAIMHGLYSWNSTCLELPGDRLVTRIWKTGENKGEFEEIRFVTEVEGGKVCLSNGRALLKTRVSYDDALCTVRYIGEVAGATGAWLGVEWDDSTRGKHDGSHKGKRYFQCKYRYMTTAATSASESATAASFVRPTRPSDTPVSFVAALKAKYVEQEPEASEAPYSQVKFAGKIAEEVGFDKVRRQMAQLDELKMAILDGVHMASARQEGEPAVAHVSPKLAHIDISRNLFENLGPVVEICKDLPSLKKLAINGNRFQNVLEDAALGEATTAFLHVSELGIGDNMLRWEEICRIAVAFPSLTNLAAGANQLTQLSAVNCGGLSTTLTSLNLEFNSFSTISDLASLTSLSSLRNIYLKGNNIRSLSSKETPCPTFPASIRYIDISYNQVDNWDFIDNLTKHFPGLTALRISHNPVYDVRASHNAPTATADEAHMFTIARIGQLQSLNFSQITADDRANAEMFYLSRIAKQLAA</sequence>
<dbReference type="GO" id="GO:0004300">
    <property type="term" value="F:enoyl-CoA hydratase activity"/>
    <property type="evidence" value="ECO:0007669"/>
    <property type="project" value="TreeGrafter"/>
</dbReference>
<dbReference type="OrthoDB" id="60204at2759"/>
<dbReference type="EMBL" id="LUKN01003750">
    <property type="protein sequence ID" value="OAQ97006.1"/>
    <property type="molecule type" value="Genomic_DNA"/>
</dbReference>
<evidence type="ECO:0000259" key="1">
    <source>
        <dbReference type="PROSITE" id="PS50245"/>
    </source>
</evidence>
<dbReference type="PANTHER" id="PTHR13078:SF57">
    <property type="entry name" value="DEHYDRATASE, PUTATIVE (AFU_ORTHOLOGUE AFUA_5G00640)-RELATED"/>
    <property type="match status" value="1"/>
</dbReference>
<dbReference type="GO" id="GO:0044594">
    <property type="term" value="F:17-beta-hydroxysteroid dehydrogenase (NAD+) activity"/>
    <property type="evidence" value="ECO:0007669"/>
    <property type="project" value="TreeGrafter"/>
</dbReference>
<dbReference type="PROSITE" id="PS00845">
    <property type="entry name" value="CAP_GLY_1"/>
    <property type="match status" value="1"/>
</dbReference>
<feature type="non-terminal residue" evidence="2">
    <location>
        <position position="668"/>
    </location>
</feature>
<dbReference type="Gene3D" id="3.10.129.10">
    <property type="entry name" value="Hotdog Thioesterase"/>
    <property type="match status" value="1"/>
</dbReference>
<comment type="caution">
    <text evidence="2">The sequence shown here is derived from an EMBL/GenBank/DDBJ whole genome shotgun (WGS) entry which is preliminary data.</text>
</comment>
<gene>
    <name evidence="2" type="ORF">LLEC1_06364</name>
</gene>
<feature type="domain" description="CAP-Gly" evidence="1">
    <location>
        <begin position="273"/>
        <end position="330"/>
    </location>
</feature>
<dbReference type="Gene3D" id="3.80.10.10">
    <property type="entry name" value="Ribonuclease Inhibitor"/>
    <property type="match status" value="2"/>
</dbReference>
<dbReference type="InterPro" id="IPR001611">
    <property type="entry name" value="Leu-rich_rpt"/>
</dbReference>
<dbReference type="Proteomes" id="UP000243081">
    <property type="component" value="Unassembled WGS sequence"/>
</dbReference>
<dbReference type="InterPro" id="IPR000938">
    <property type="entry name" value="CAP-Gly_domain"/>
</dbReference>
<evidence type="ECO:0000313" key="2">
    <source>
        <dbReference type="EMBL" id="OAQ97006.1"/>
    </source>
</evidence>
<dbReference type="Pfam" id="PF01575">
    <property type="entry name" value="MaoC_dehydratas"/>
    <property type="match status" value="1"/>
</dbReference>
<dbReference type="Gene3D" id="2.30.30.190">
    <property type="entry name" value="CAP Gly-rich-like domain"/>
    <property type="match status" value="1"/>
</dbReference>
<keyword evidence="3" id="KW-1185">Reference proteome</keyword>
<dbReference type="GO" id="GO:0005777">
    <property type="term" value="C:peroxisome"/>
    <property type="evidence" value="ECO:0007669"/>
    <property type="project" value="TreeGrafter"/>
</dbReference>
<dbReference type="GO" id="GO:0003857">
    <property type="term" value="F:(3S)-3-hydroxyacyl-CoA dehydrogenase (NAD+) activity"/>
    <property type="evidence" value="ECO:0007669"/>
    <property type="project" value="TreeGrafter"/>
</dbReference>
<dbReference type="Pfam" id="PF22622">
    <property type="entry name" value="MFE-2_hydrat-2_N"/>
    <property type="match status" value="1"/>
</dbReference>
<dbReference type="SUPFAM" id="SSF52058">
    <property type="entry name" value="L domain-like"/>
    <property type="match status" value="1"/>
</dbReference>
<dbReference type="PROSITE" id="PS50245">
    <property type="entry name" value="CAP_GLY_2"/>
    <property type="match status" value="1"/>
</dbReference>
<name>A0A179I2P7_CORDF</name>
<dbReference type="AlphaFoldDB" id="A0A179I2P7"/>
<dbReference type="GO" id="GO:0006635">
    <property type="term" value="P:fatty acid beta-oxidation"/>
    <property type="evidence" value="ECO:0007669"/>
    <property type="project" value="TreeGrafter"/>
</dbReference>
<dbReference type="SMART" id="SM01052">
    <property type="entry name" value="CAP_GLY"/>
    <property type="match status" value="1"/>
</dbReference>
<dbReference type="SUPFAM" id="SSF74924">
    <property type="entry name" value="Cap-Gly domain"/>
    <property type="match status" value="1"/>
</dbReference>
<dbReference type="InterPro" id="IPR032675">
    <property type="entry name" value="LRR_dom_sf"/>
</dbReference>
<organism evidence="2 3">
    <name type="scientific">Cordyceps confragosa</name>
    <name type="common">Lecanicillium lecanii</name>
    <dbReference type="NCBI Taxonomy" id="2714763"/>
    <lineage>
        <taxon>Eukaryota</taxon>
        <taxon>Fungi</taxon>
        <taxon>Dikarya</taxon>
        <taxon>Ascomycota</taxon>
        <taxon>Pezizomycotina</taxon>
        <taxon>Sordariomycetes</taxon>
        <taxon>Hypocreomycetidae</taxon>
        <taxon>Hypocreales</taxon>
        <taxon>Cordycipitaceae</taxon>
        <taxon>Akanthomyces</taxon>
    </lineage>
</organism>
<dbReference type="PANTHER" id="PTHR13078">
    <property type="entry name" value="PEROXISOMAL MULTIFUNCTIONAL ENZYME TYPE 2-RELATED"/>
    <property type="match status" value="1"/>
</dbReference>
<protein>
    <recommendedName>
        <fullName evidence="1">CAP-Gly domain-containing protein</fullName>
    </recommendedName>
</protein>
<dbReference type="InterPro" id="IPR029069">
    <property type="entry name" value="HotDog_dom_sf"/>
</dbReference>
<dbReference type="OMA" id="DGMRPWG"/>
<dbReference type="PROSITE" id="PS51450">
    <property type="entry name" value="LRR"/>
    <property type="match status" value="1"/>
</dbReference>
<evidence type="ECO:0000313" key="3">
    <source>
        <dbReference type="Proteomes" id="UP000243081"/>
    </source>
</evidence>
<dbReference type="InterPro" id="IPR002539">
    <property type="entry name" value="MaoC-like_dom"/>
</dbReference>
<reference evidence="2 3" key="1">
    <citation type="submission" date="2016-03" db="EMBL/GenBank/DDBJ databases">
        <title>Fine-scale spatial genetic structure of a fungal parasite of coffee scale insects.</title>
        <authorList>
            <person name="Jackson D."/>
            <person name="Zemenick K.A."/>
            <person name="Malloure B."/>
            <person name="Quandt C.A."/>
            <person name="James T.Y."/>
        </authorList>
    </citation>
    <scope>NUCLEOTIDE SEQUENCE [LARGE SCALE GENOMIC DNA]</scope>
    <source>
        <strain evidence="2 3">UM487</strain>
    </source>
</reference>
<accession>A0A179I2P7</accession>